<dbReference type="SUPFAM" id="SSF56399">
    <property type="entry name" value="ADP-ribosylation"/>
    <property type="match status" value="1"/>
</dbReference>
<comment type="catalytic activity">
    <reaction evidence="4">
        <text>NAD(+) + (ADP-D-ribosyl)n-acceptor = nicotinamide + (ADP-D-ribosyl)n+1-acceptor + H(+).</text>
        <dbReference type="EC" id="2.4.2.30"/>
    </reaction>
</comment>
<dbReference type="SMART" id="SM00773">
    <property type="entry name" value="WGR"/>
    <property type="match status" value="1"/>
</dbReference>
<dbReference type="GO" id="GO:0006302">
    <property type="term" value="P:double-strand break repair"/>
    <property type="evidence" value="ECO:0007669"/>
    <property type="project" value="TreeGrafter"/>
</dbReference>
<organism evidence="10 11">
    <name type="scientific">Podospora didyma</name>
    <dbReference type="NCBI Taxonomy" id="330526"/>
    <lineage>
        <taxon>Eukaryota</taxon>
        <taxon>Fungi</taxon>
        <taxon>Dikarya</taxon>
        <taxon>Ascomycota</taxon>
        <taxon>Pezizomycotina</taxon>
        <taxon>Sordariomycetes</taxon>
        <taxon>Sordariomycetidae</taxon>
        <taxon>Sordariales</taxon>
        <taxon>Podosporaceae</taxon>
        <taxon>Podospora</taxon>
    </lineage>
</organism>
<reference evidence="10" key="1">
    <citation type="journal article" date="2023" name="Mol. Phylogenet. Evol.">
        <title>Genome-scale phylogeny and comparative genomics of the fungal order Sordariales.</title>
        <authorList>
            <person name="Hensen N."/>
            <person name="Bonometti L."/>
            <person name="Westerberg I."/>
            <person name="Brannstrom I.O."/>
            <person name="Guillou S."/>
            <person name="Cros-Aarteil S."/>
            <person name="Calhoun S."/>
            <person name="Haridas S."/>
            <person name="Kuo A."/>
            <person name="Mondo S."/>
            <person name="Pangilinan J."/>
            <person name="Riley R."/>
            <person name="LaButti K."/>
            <person name="Andreopoulos B."/>
            <person name="Lipzen A."/>
            <person name="Chen C."/>
            <person name="Yan M."/>
            <person name="Daum C."/>
            <person name="Ng V."/>
            <person name="Clum A."/>
            <person name="Steindorff A."/>
            <person name="Ohm R.A."/>
            <person name="Martin F."/>
            <person name="Silar P."/>
            <person name="Natvig D.O."/>
            <person name="Lalanne C."/>
            <person name="Gautier V."/>
            <person name="Ament-Velasquez S.L."/>
            <person name="Kruys A."/>
            <person name="Hutchinson M.I."/>
            <person name="Powell A.J."/>
            <person name="Barry K."/>
            <person name="Miller A.N."/>
            <person name="Grigoriev I.V."/>
            <person name="Debuchy R."/>
            <person name="Gladieux P."/>
            <person name="Hiltunen Thoren M."/>
            <person name="Johannesson H."/>
        </authorList>
    </citation>
    <scope>NUCLEOTIDE SEQUENCE</scope>
    <source>
        <strain evidence="10">CBS 232.78</strain>
    </source>
</reference>
<dbReference type="PROSITE" id="PS51059">
    <property type="entry name" value="PARP_CATALYTIC"/>
    <property type="match status" value="1"/>
</dbReference>
<dbReference type="InterPro" id="IPR004102">
    <property type="entry name" value="Poly(ADP-ribose)pol_reg_dom"/>
</dbReference>
<dbReference type="Pfam" id="PF00644">
    <property type="entry name" value="PARP"/>
    <property type="match status" value="1"/>
</dbReference>
<dbReference type="PROSITE" id="PS51977">
    <property type="entry name" value="WGR"/>
    <property type="match status" value="1"/>
</dbReference>
<dbReference type="EMBL" id="JAULSW010000011">
    <property type="protein sequence ID" value="KAK3367705.1"/>
    <property type="molecule type" value="Genomic_DNA"/>
</dbReference>
<keyword evidence="11" id="KW-1185">Reference proteome</keyword>
<dbReference type="InterPro" id="IPR012317">
    <property type="entry name" value="Poly(ADP-ribose)pol_cat_dom"/>
</dbReference>
<dbReference type="AlphaFoldDB" id="A0AAE0K193"/>
<keyword evidence="3 5" id="KW-0520">NAD</keyword>
<dbReference type="GO" id="GO:0070212">
    <property type="term" value="P:protein poly-ADP-ribosylation"/>
    <property type="evidence" value="ECO:0007669"/>
    <property type="project" value="TreeGrafter"/>
</dbReference>
<keyword evidence="1 5" id="KW-0328">Glycosyltransferase</keyword>
<evidence type="ECO:0000313" key="11">
    <source>
        <dbReference type="Proteomes" id="UP001285441"/>
    </source>
</evidence>
<dbReference type="GO" id="GO:0003950">
    <property type="term" value="F:NAD+ poly-ADP-ribosyltransferase activity"/>
    <property type="evidence" value="ECO:0007669"/>
    <property type="project" value="UniProtKB-UniRule"/>
</dbReference>
<dbReference type="PANTHER" id="PTHR10459:SF60">
    <property type="entry name" value="POLY [ADP-RIBOSE] POLYMERASE 2"/>
    <property type="match status" value="1"/>
</dbReference>
<evidence type="ECO:0000256" key="5">
    <source>
        <dbReference type="RuleBase" id="RU362114"/>
    </source>
</evidence>
<evidence type="ECO:0000313" key="10">
    <source>
        <dbReference type="EMBL" id="KAK3367705.1"/>
    </source>
</evidence>
<comment type="caution">
    <text evidence="10">The sequence shown here is derived from an EMBL/GenBank/DDBJ whole genome shotgun (WGS) entry which is preliminary data.</text>
</comment>
<dbReference type="PROSITE" id="PS51060">
    <property type="entry name" value="PARP_ALPHA_HD"/>
    <property type="match status" value="1"/>
</dbReference>
<feature type="domain" description="WGR" evidence="9">
    <location>
        <begin position="156"/>
        <end position="256"/>
    </location>
</feature>
<dbReference type="SUPFAM" id="SSF142921">
    <property type="entry name" value="WGR domain-like"/>
    <property type="match status" value="1"/>
</dbReference>
<proteinExistence type="predicted"/>
<evidence type="ECO:0000256" key="3">
    <source>
        <dbReference type="ARBA" id="ARBA00023027"/>
    </source>
</evidence>
<dbReference type="InterPro" id="IPR050800">
    <property type="entry name" value="ARTD/PARP"/>
</dbReference>
<keyword evidence="2 5" id="KW-0808">Transferase</keyword>
<dbReference type="PANTHER" id="PTHR10459">
    <property type="entry name" value="DNA LIGASE"/>
    <property type="match status" value="1"/>
</dbReference>
<evidence type="ECO:0000259" key="8">
    <source>
        <dbReference type="PROSITE" id="PS51060"/>
    </source>
</evidence>
<evidence type="ECO:0000256" key="4">
    <source>
        <dbReference type="ARBA" id="ARBA00033987"/>
    </source>
</evidence>
<accession>A0AAE0K193</accession>
<dbReference type="Pfam" id="PF05406">
    <property type="entry name" value="WGR"/>
    <property type="match status" value="1"/>
</dbReference>
<dbReference type="EC" id="2.4.2.-" evidence="5"/>
<dbReference type="InterPro" id="IPR036930">
    <property type="entry name" value="WGR_dom_sf"/>
</dbReference>
<sequence>MSVVQWTADPAGTVNPAKLYWGEMMPEVIEIIDDDDGISPTPTDPAQVPTEVIDLTFDVPAPVPTPPPPPPPPRRPSFPLPRISTDWDLQKDIVFHTNSPSNTQALRKEFETCHVPMQSRRPTSAGYHASPQGYFLDQTAHENGPRIPVDPKAAPGSYVVVDHTSRTIYDVYLLQADIMTNVNRFRRHQIVHNPATKTYSLMIREGRVGLEGTAKQGKASKDIKNIAPRFRSLFRDKTGITWDKRFEPCFPRDGKFTFIALDYRGTISRPQEFPDYSMLNPKVNDEVRDLMEFIMYGGPIQQTRDPAAIWSIWSPFTAPYEHLSRWAVFSAFKTIEHIRKHLESPAKQIHWKSILRASSRYRSQIPFCAGPKSRAPVISSYYAIFLELKFLHSLWPRQQTASLLAEISRRACLQLSEHKSLAQPLYQAYSSLRHGFRRLTDSQSIEFIHLKAYLETSTNRTAHSMIIELQDIYRVFIKANLPNPYRDWIDSRKFKGPELWPNDLSTVDDSDRRLLWHGTQLDSLMGILDIGLQIRRPGANFNGSMFGNGIYLADTASKSAGYCKHQHWGQPQGEAVLLLCEADIGAARMRKKESVPNAHELVKMSGGATRCVEGMGKTGPVRWTGVWWDMGGLPYAGGGCVTMPDTTVPYGINNADAFLAFNEYVIYDPAHLLIRYLFRVKIRESYRRW</sequence>
<evidence type="ECO:0000256" key="1">
    <source>
        <dbReference type="ARBA" id="ARBA00022676"/>
    </source>
</evidence>
<dbReference type="GO" id="GO:0005730">
    <property type="term" value="C:nucleolus"/>
    <property type="evidence" value="ECO:0007669"/>
    <property type="project" value="TreeGrafter"/>
</dbReference>
<feature type="region of interest" description="Disordered" evidence="6">
    <location>
        <begin position="58"/>
        <end position="82"/>
    </location>
</feature>
<evidence type="ECO:0000259" key="9">
    <source>
        <dbReference type="PROSITE" id="PS51977"/>
    </source>
</evidence>
<feature type="compositionally biased region" description="Pro residues" evidence="6">
    <location>
        <begin position="61"/>
        <end position="79"/>
    </location>
</feature>
<dbReference type="GO" id="GO:1990404">
    <property type="term" value="F:NAD+-protein mono-ADP-ribosyltransferase activity"/>
    <property type="evidence" value="ECO:0007669"/>
    <property type="project" value="TreeGrafter"/>
</dbReference>
<dbReference type="Gene3D" id="3.90.228.10">
    <property type="match status" value="1"/>
</dbReference>
<dbReference type="InterPro" id="IPR008893">
    <property type="entry name" value="WGR_domain"/>
</dbReference>
<name>A0AAE0K193_9PEZI</name>
<feature type="domain" description="PARP catalytic" evidence="7">
    <location>
        <begin position="423"/>
        <end position="689"/>
    </location>
</feature>
<evidence type="ECO:0000256" key="2">
    <source>
        <dbReference type="ARBA" id="ARBA00022679"/>
    </source>
</evidence>
<gene>
    <name evidence="10" type="ORF">B0H63DRAFT_565624</name>
</gene>
<feature type="domain" description="PARP alpha-helical" evidence="8">
    <location>
        <begin position="276"/>
        <end position="405"/>
    </location>
</feature>
<protein>
    <recommendedName>
        <fullName evidence="5">Poly [ADP-ribose] polymerase</fullName>
        <shortName evidence="5">PARP</shortName>
        <ecNumber evidence="5">2.4.2.-</ecNumber>
    </recommendedName>
</protein>
<reference evidence="10" key="2">
    <citation type="submission" date="2023-06" db="EMBL/GenBank/DDBJ databases">
        <authorList>
            <consortium name="Lawrence Berkeley National Laboratory"/>
            <person name="Haridas S."/>
            <person name="Hensen N."/>
            <person name="Bonometti L."/>
            <person name="Westerberg I."/>
            <person name="Brannstrom I.O."/>
            <person name="Guillou S."/>
            <person name="Cros-Aarteil S."/>
            <person name="Calhoun S."/>
            <person name="Kuo A."/>
            <person name="Mondo S."/>
            <person name="Pangilinan J."/>
            <person name="Riley R."/>
            <person name="LaButti K."/>
            <person name="Andreopoulos B."/>
            <person name="Lipzen A."/>
            <person name="Chen C."/>
            <person name="Yanf M."/>
            <person name="Daum C."/>
            <person name="Ng V."/>
            <person name="Clum A."/>
            <person name="Steindorff A."/>
            <person name="Ohm R."/>
            <person name="Martin F."/>
            <person name="Silar P."/>
            <person name="Natvig D."/>
            <person name="Lalanne C."/>
            <person name="Gautier V."/>
            <person name="Ament-velasquez S.L."/>
            <person name="Kruys A."/>
            <person name="Hutchinson M.I."/>
            <person name="Powell A.J."/>
            <person name="Barry K."/>
            <person name="Miller A.N."/>
            <person name="Grigoriev I.V."/>
            <person name="Debuchy R."/>
            <person name="Gladieux P."/>
            <person name="Thoren M.H."/>
            <person name="Johannesson H."/>
        </authorList>
    </citation>
    <scope>NUCLEOTIDE SEQUENCE</scope>
    <source>
        <strain evidence="10">CBS 232.78</strain>
    </source>
</reference>
<evidence type="ECO:0000259" key="7">
    <source>
        <dbReference type="PROSITE" id="PS51059"/>
    </source>
</evidence>
<dbReference type="Proteomes" id="UP001285441">
    <property type="component" value="Unassembled WGS sequence"/>
</dbReference>
<evidence type="ECO:0000256" key="6">
    <source>
        <dbReference type="SAM" id="MobiDB-lite"/>
    </source>
</evidence>